<accession>A0A8B6FU39</accession>
<keyword evidence="10" id="KW-1185">Reference proteome</keyword>
<dbReference type="InterPro" id="IPR019326">
    <property type="entry name" value="NDNF"/>
</dbReference>
<dbReference type="InterPro" id="IPR055271">
    <property type="entry name" value="NDNF_Fn(III)_1"/>
</dbReference>
<dbReference type="InterPro" id="IPR013783">
    <property type="entry name" value="Ig-like_fold"/>
</dbReference>
<comment type="function">
    <text evidence="7">Secretory protein that plays a role in various cellular processes. Acts as a chemorepellent acting on gonadotropin-releasing hormone (GnRH) expressing neurons regulating their migration to the hypothalamus. Also promotes neuron migration, growth and survival as well as neurite outgrowth and is involved in the development of the olfactory system. May also act through the regulation of growth factors activity and downstream signaling. Also regulates extracellular matrix assembly and cell adhesiveness. Promotes endothelial cell survival, vessel formation and plays an important role in the process of revascularization through NOS3-dependent mechanisms.</text>
</comment>
<sequence>MIRDFNCKKYIITVVKLVIIIGMSDRIAARNLPSKQAQTGQEFYTDINTVDFTYDTNKVLPEGSEVKAYLLVNETIKVLFLIEEDSPVSLKITPCASAVESSVLYKSISDSKDYEDDPLFEEQVKPTNPAGIQLDSYVGSEAHTFQRSVNSTGVYTVFLRPIESDTYVKFFLRLKKFARDSTFYPSLPRNSAIRADSIRRKSFTVSWNRSQDETPYGNIITYCVSVSAKKSSDTYCSLMSYMFGDKLPVASKSRGFFFPWEDEVLKIFQSKARPVKKVKPREIHYTCVDTNTKYIYTQARPGKTYFVNVYAINKRTNMSSAYKKLEVKTKKRKQRDRIRKLRDGKLQELEFKKSKLRFDFKYDLKNTSDLFLAVHSCTGKVTLKVTRGSIRGESVFVKKVKRSTNFTLENLKAGTYFIDIVSRKRDAPKTARLVVSRKQSKLRYPILPQKSEVFLVDNSTTSNSLTIGWRVTKSRRKFCIYQKEISVRRKRRRNYNQCSNKNQSPVIDSKKVKCMKIRHQTPNMVLNHQIRNLKSNTLYQFDVVIQLGKGYSLLYNSLQTATKQHL</sequence>
<dbReference type="Gene3D" id="2.60.40.10">
    <property type="entry name" value="Immunoglobulins"/>
    <property type="match status" value="1"/>
</dbReference>
<evidence type="ECO:0000256" key="1">
    <source>
        <dbReference type="ARBA" id="ARBA00004613"/>
    </source>
</evidence>
<reference evidence="9" key="1">
    <citation type="submission" date="2018-11" db="EMBL/GenBank/DDBJ databases">
        <authorList>
            <person name="Alioto T."/>
            <person name="Alioto T."/>
        </authorList>
    </citation>
    <scope>NUCLEOTIDE SEQUENCE</scope>
</reference>
<proteinExistence type="predicted"/>
<dbReference type="AlphaFoldDB" id="A0A8B6FU39"/>
<keyword evidence="3" id="KW-0732">Signal</keyword>
<protein>
    <recommendedName>
        <fullName evidence="6">Protein NDNF</fullName>
    </recommendedName>
</protein>
<dbReference type="PANTHER" id="PTHR14619:SF3">
    <property type="entry name" value="PROTEIN NDNF"/>
    <property type="match status" value="1"/>
</dbReference>
<dbReference type="InterPro" id="IPR045805">
    <property type="entry name" value="NDNF_C"/>
</dbReference>
<evidence type="ECO:0000256" key="5">
    <source>
        <dbReference type="ARBA" id="ARBA00023180"/>
    </source>
</evidence>
<name>A0A8B6FU39_MYTGA</name>
<dbReference type="Pfam" id="PF19433">
    <property type="entry name" value="NDNF_C"/>
    <property type="match status" value="1"/>
</dbReference>
<gene>
    <name evidence="9" type="ORF">MGAL_10B067480</name>
</gene>
<dbReference type="GO" id="GO:0005576">
    <property type="term" value="C:extracellular region"/>
    <property type="evidence" value="ECO:0007669"/>
    <property type="project" value="UniProtKB-SubCell"/>
</dbReference>
<keyword evidence="2" id="KW-0964">Secreted</keyword>
<dbReference type="EMBL" id="UYJE01007333">
    <property type="protein sequence ID" value="VDI53730.1"/>
    <property type="molecule type" value="Genomic_DNA"/>
</dbReference>
<dbReference type="InterPro" id="IPR003961">
    <property type="entry name" value="FN3_dom"/>
</dbReference>
<evidence type="ECO:0000259" key="8">
    <source>
        <dbReference type="SMART" id="SM00060"/>
    </source>
</evidence>
<keyword evidence="4" id="KW-0677">Repeat</keyword>
<comment type="subcellular location">
    <subcellularLocation>
        <location evidence="1">Secreted</location>
    </subcellularLocation>
</comment>
<dbReference type="Pfam" id="PF10179">
    <property type="entry name" value="NDNF"/>
    <property type="match status" value="1"/>
</dbReference>
<dbReference type="PANTHER" id="PTHR14619">
    <property type="entry name" value="NEURON-DERIVED NEUROTROPHIC FACTOR"/>
    <property type="match status" value="1"/>
</dbReference>
<keyword evidence="5" id="KW-0325">Glycoprotein</keyword>
<dbReference type="InterPro" id="IPR036116">
    <property type="entry name" value="FN3_sf"/>
</dbReference>
<dbReference type="Proteomes" id="UP000596742">
    <property type="component" value="Unassembled WGS sequence"/>
</dbReference>
<dbReference type="SMART" id="SM00060">
    <property type="entry name" value="FN3"/>
    <property type="match status" value="2"/>
</dbReference>
<evidence type="ECO:0000313" key="9">
    <source>
        <dbReference type="EMBL" id="VDI53730.1"/>
    </source>
</evidence>
<evidence type="ECO:0000256" key="3">
    <source>
        <dbReference type="ARBA" id="ARBA00022729"/>
    </source>
</evidence>
<feature type="domain" description="Fibronectin type-III" evidence="8">
    <location>
        <begin position="185"/>
        <end position="319"/>
    </location>
</feature>
<comment type="caution">
    <text evidence="9">The sequence shown here is derived from an EMBL/GenBank/DDBJ whole genome shotgun (WGS) entry which is preliminary data.</text>
</comment>
<evidence type="ECO:0000256" key="4">
    <source>
        <dbReference type="ARBA" id="ARBA00022737"/>
    </source>
</evidence>
<dbReference type="OrthoDB" id="9872501at2759"/>
<evidence type="ECO:0000256" key="7">
    <source>
        <dbReference type="ARBA" id="ARBA00046135"/>
    </source>
</evidence>
<dbReference type="SUPFAM" id="SSF49265">
    <property type="entry name" value="Fibronectin type III"/>
    <property type="match status" value="1"/>
</dbReference>
<feature type="domain" description="Fibronectin type-III" evidence="8">
    <location>
        <begin position="445"/>
        <end position="552"/>
    </location>
</feature>
<evidence type="ECO:0000256" key="2">
    <source>
        <dbReference type="ARBA" id="ARBA00022525"/>
    </source>
</evidence>
<evidence type="ECO:0000313" key="10">
    <source>
        <dbReference type="Proteomes" id="UP000596742"/>
    </source>
</evidence>
<organism evidence="9 10">
    <name type="scientific">Mytilus galloprovincialis</name>
    <name type="common">Mediterranean mussel</name>
    <dbReference type="NCBI Taxonomy" id="29158"/>
    <lineage>
        <taxon>Eukaryota</taxon>
        <taxon>Metazoa</taxon>
        <taxon>Spiralia</taxon>
        <taxon>Lophotrochozoa</taxon>
        <taxon>Mollusca</taxon>
        <taxon>Bivalvia</taxon>
        <taxon>Autobranchia</taxon>
        <taxon>Pteriomorphia</taxon>
        <taxon>Mytilida</taxon>
        <taxon>Mytiloidea</taxon>
        <taxon>Mytilidae</taxon>
        <taxon>Mytilinae</taxon>
        <taxon>Mytilus</taxon>
    </lineage>
</organism>
<evidence type="ECO:0000256" key="6">
    <source>
        <dbReference type="ARBA" id="ARBA00024096"/>
    </source>
</evidence>